<evidence type="ECO:0000313" key="2">
    <source>
        <dbReference type="Proteomes" id="UP000294847"/>
    </source>
</evidence>
<dbReference type="Proteomes" id="UP000294847">
    <property type="component" value="Chromosome 5"/>
</dbReference>
<reference evidence="1 2" key="1">
    <citation type="journal article" date="2019" name="Mol. Biol. Evol.">
        <title>Blast fungal genomes show frequent chromosomal changes, gene gains and losses, and effector gene turnover.</title>
        <authorList>
            <person name="Gomez Luciano L.B."/>
            <person name="Jason Tsai I."/>
            <person name="Chuma I."/>
            <person name="Tosa Y."/>
            <person name="Chen Y.H."/>
            <person name="Li J.Y."/>
            <person name="Li M.Y."/>
            <person name="Jade Lu M.Y."/>
            <person name="Nakayashiki H."/>
            <person name="Li W.H."/>
        </authorList>
    </citation>
    <scope>NUCLEOTIDE SEQUENCE [LARGE SCALE GENOMIC DNA]</scope>
    <source>
        <strain evidence="1">MZ5-1-6</strain>
    </source>
</reference>
<evidence type="ECO:0000313" key="1">
    <source>
        <dbReference type="EMBL" id="QBZ62254.1"/>
    </source>
</evidence>
<sequence>MIMREKGRQKVAWRIMRNKRFVPQDKMEKAAVLNEIRRTGLATTGITHKSHAEGADIEFLGPSVIGRVRLERRRSSGRTRTIAQSG</sequence>
<dbReference type="EMBL" id="CP034208">
    <property type="protein sequence ID" value="QBZ62254.1"/>
    <property type="molecule type" value="Genomic_DNA"/>
</dbReference>
<proteinExistence type="predicted"/>
<accession>A0A4P7NJM3</accession>
<gene>
    <name evidence="1" type="ORF">PoMZ_11131</name>
</gene>
<dbReference type="AlphaFoldDB" id="A0A4P7NJM3"/>
<protein>
    <submittedName>
        <fullName evidence="1">Uncharacterized protein</fullName>
    </submittedName>
</protein>
<name>A0A4P7NJM3_PYROR</name>
<organism evidence="1 2">
    <name type="scientific">Pyricularia oryzae</name>
    <name type="common">Rice blast fungus</name>
    <name type="synonym">Magnaporthe oryzae</name>
    <dbReference type="NCBI Taxonomy" id="318829"/>
    <lineage>
        <taxon>Eukaryota</taxon>
        <taxon>Fungi</taxon>
        <taxon>Dikarya</taxon>
        <taxon>Ascomycota</taxon>
        <taxon>Pezizomycotina</taxon>
        <taxon>Sordariomycetes</taxon>
        <taxon>Sordariomycetidae</taxon>
        <taxon>Magnaporthales</taxon>
        <taxon>Pyriculariaceae</taxon>
        <taxon>Pyricularia</taxon>
    </lineage>
</organism>